<comment type="caution">
    <text evidence="5">The sequence shown here is derived from an EMBL/GenBank/DDBJ whole genome shotgun (WGS) entry which is preliminary data.</text>
</comment>
<sequence length="833" mass="95049">MKTNGILATIFFISNLLITPVWGQQNNTLKGNIRYLNSNKTPAVGVKIAGSIQTQENANVVYSTDQGEYALVFPNARDGYHVQLEVGDEDAQERVIEVVNQKELENCRIPALALDLFEIIVCRQGERDLIAQRYYNIIKTSSDLVLAKTKKELDKVLNEQEKNYQQIAELSARVSKLEEQTDSLTIYREAFRIASINKDDASDRILKYLNLLDEGRSIQEAREALSIEKAVEDLERSLDLHDAAIEELTTRANASLAIFDYDDAVECYRKIIDFSERADLNPVKLAEYYIGLATVYYDDGKFSNALDYQDKARELLEAVTKLHPAVLEAYNNVGNTLNALGRHQDALEYHTKAIELLEELDDVEETELAKAYNNIGLTYQNLAQYDEALKYQKKAIEIRERVLDSMDTELAAVYNNTATTYNKLGKYKEAIELFEKALHIQEQVLDPGHPHLSYTYNNIGITFQELGQYDQALEYELKALDIAKRALNANHPGLATTYENIGSIYQLKGELDKSLDYLKKTLEIREASQSAEEPAIGVTLGNMASVYYGLQQFEKALEYQQRSIDILLASIGPNHPDLINMYSTMGVIYQGLGDMNKALEYQLKNVELGEANLPENHPSLGISYYNIATSYTVMGDFERAMEYQAKSYNLFRNALPAGHPNTQEAFALQVTIYLFRANDRMEKKDYTGAMADLKKVSPYQNVWNMIGLCHYYMKHYPEAIAAYEKDLELDPTGKENQFYNNIGMAYAHNGQLEKAREAFTEYEKHHPDEGHAYRNWAMYYALQKDREKALEHLQKAIDMGYNNLDWIKTDDSMDILRKKKEFKEIIAQLEAGN</sequence>
<evidence type="ECO:0000313" key="5">
    <source>
        <dbReference type="EMBL" id="PHN08465.1"/>
    </source>
</evidence>
<feature type="repeat" description="TPR" evidence="3">
    <location>
        <begin position="327"/>
        <end position="360"/>
    </location>
</feature>
<dbReference type="Pfam" id="PF07719">
    <property type="entry name" value="TPR_2"/>
    <property type="match status" value="1"/>
</dbReference>
<feature type="repeat" description="TPR" evidence="3">
    <location>
        <begin position="369"/>
        <end position="402"/>
    </location>
</feature>
<dbReference type="NCBIfam" id="NF047558">
    <property type="entry name" value="TPR_END_plus"/>
    <property type="match status" value="1"/>
</dbReference>
<dbReference type="SMART" id="SM00028">
    <property type="entry name" value="TPR"/>
    <property type="match status" value="13"/>
</dbReference>
<accession>A0A2D0NIY8</accession>
<feature type="repeat" description="TPR" evidence="3">
    <location>
        <begin position="495"/>
        <end position="528"/>
    </location>
</feature>
<dbReference type="PANTHER" id="PTHR45641:SF1">
    <property type="entry name" value="AAA+ ATPASE DOMAIN-CONTAINING PROTEIN"/>
    <property type="match status" value="1"/>
</dbReference>
<protein>
    <submittedName>
        <fullName evidence="5">Uncharacterized protein</fullName>
    </submittedName>
</protein>
<feature type="repeat" description="TPR" evidence="3">
    <location>
        <begin position="770"/>
        <end position="803"/>
    </location>
</feature>
<keyword evidence="1" id="KW-0677">Repeat</keyword>
<keyword evidence="4" id="KW-0175">Coiled coil</keyword>
<evidence type="ECO:0000256" key="4">
    <source>
        <dbReference type="SAM" id="Coils"/>
    </source>
</evidence>
<name>A0A2D0NIY8_FLAN2</name>
<dbReference type="Pfam" id="PF13374">
    <property type="entry name" value="TPR_10"/>
    <property type="match status" value="2"/>
</dbReference>
<evidence type="ECO:0000256" key="3">
    <source>
        <dbReference type="PROSITE-ProRule" id="PRU00339"/>
    </source>
</evidence>
<evidence type="ECO:0000256" key="2">
    <source>
        <dbReference type="ARBA" id="ARBA00022803"/>
    </source>
</evidence>
<dbReference type="Proteomes" id="UP000223913">
    <property type="component" value="Unassembled WGS sequence"/>
</dbReference>
<dbReference type="PANTHER" id="PTHR45641">
    <property type="entry name" value="TETRATRICOPEPTIDE REPEAT PROTEIN (AFU_ORTHOLOGUE AFUA_6G03870)"/>
    <property type="match status" value="1"/>
</dbReference>
<dbReference type="AlphaFoldDB" id="A0A2D0NIY8"/>
<dbReference type="SUPFAM" id="SSF48452">
    <property type="entry name" value="TPR-like"/>
    <property type="match status" value="2"/>
</dbReference>
<dbReference type="InterPro" id="IPR013105">
    <property type="entry name" value="TPR_2"/>
</dbReference>
<keyword evidence="6" id="KW-1185">Reference proteome</keyword>
<proteinExistence type="predicted"/>
<feature type="coiled-coil region" evidence="4">
    <location>
        <begin position="150"/>
        <end position="180"/>
    </location>
</feature>
<feature type="repeat" description="TPR" evidence="3">
    <location>
        <begin position="411"/>
        <end position="444"/>
    </location>
</feature>
<dbReference type="Gene3D" id="1.25.40.10">
    <property type="entry name" value="Tetratricopeptide repeat domain"/>
    <property type="match status" value="4"/>
</dbReference>
<dbReference type="InterPro" id="IPR019734">
    <property type="entry name" value="TPR_rpt"/>
</dbReference>
<feature type="repeat" description="TPR" evidence="3">
    <location>
        <begin position="579"/>
        <end position="612"/>
    </location>
</feature>
<dbReference type="PROSITE" id="PS50005">
    <property type="entry name" value="TPR"/>
    <property type="match status" value="9"/>
</dbReference>
<feature type="repeat" description="TPR" evidence="3">
    <location>
        <begin position="453"/>
        <end position="486"/>
    </location>
</feature>
<dbReference type="PROSITE" id="PS50293">
    <property type="entry name" value="TPR_REGION"/>
    <property type="match status" value="2"/>
</dbReference>
<feature type="repeat" description="TPR" evidence="3">
    <location>
        <begin position="736"/>
        <end position="769"/>
    </location>
</feature>
<reference evidence="5 6" key="1">
    <citation type="submission" date="2017-10" db="EMBL/GenBank/DDBJ databases">
        <title>The draft genome sequence of Lewinella nigricans NBRC 102662.</title>
        <authorList>
            <person name="Wang K."/>
        </authorList>
    </citation>
    <scope>NUCLEOTIDE SEQUENCE [LARGE SCALE GENOMIC DNA]</scope>
    <source>
        <strain evidence="5 6">NBRC 102662</strain>
    </source>
</reference>
<organism evidence="5 6">
    <name type="scientific">Flavilitoribacter nigricans (strain ATCC 23147 / DSM 23189 / NBRC 102662 / NCIMB 1420 / SS-2)</name>
    <name type="common">Lewinella nigricans</name>
    <dbReference type="NCBI Taxonomy" id="1122177"/>
    <lineage>
        <taxon>Bacteria</taxon>
        <taxon>Pseudomonadati</taxon>
        <taxon>Bacteroidota</taxon>
        <taxon>Saprospiria</taxon>
        <taxon>Saprospirales</taxon>
        <taxon>Lewinellaceae</taxon>
        <taxon>Flavilitoribacter</taxon>
    </lineage>
</organism>
<dbReference type="EMBL" id="PDUD01000001">
    <property type="protein sequence ID" value="PHN08465.1"/>
    <property type="molecule type" value="Genomic_DNA"/>
</dbReference>
<evidence type="ECO:0000256" key="1">
    <source>
        <dbReference type="ARBA" id="ARBA00022737"/>
    </source>
</evidence>
<dbReference type="RefSeq" id="WP_099148057.1">
    <property type="nucleotide sequence ID" value="NZ_PDUD01000001.1"/>
</dbReference>
<feature type="repeat" description="TPR" evidence="3">
    <location>
        <begin position="700"/>
        <end position="733"/>
    </location>
</feature>
<keyword evidence="2 3" id="KW-0802">TPR repeat</keyword>
<gene>
    <name evidence="5" type="ORF">CRP01_00700</name>
</gene>
<dbReference type="OrthoDB" id="1523128at2"/>
<dbReference type="Pfam" id="PF13424">
    <property type="entry name" value="TPR_12"/>
    <property type="match status" value="4"/>
</dbReference>
<evidence type="ECO:0000313" key="6">
    <source>
        <dbReference type="Proteomes" id="UP000223913"/>
    </source>
</evidence>
<dbReference type="InterPro" id="IPR011990">
    <property type="entry name" value="TPR-like_helical_dom_sf"/>
</dbReference>